<protein>
    <submittedName>
        <fullName evidence="5">Peroxiredoxin sll0755</fullName>
    </submittedName>
</protein>
<name>A0AA35RV65_GEOBA</name>
<feature type="active site" description="Cysteine sulfenic acid (-SOH) intermediate; for peroxidase activity" evidence="3">
    <location>
        <position position="45"/>
    </location>
</feature>
<dbReference type="Proteomes" id="UP001174909">
    <property type="component" value="Unassembled WGS sequence"/>
</dbReference>
<evidence type="ECO:0000256" key="3">
    <source>
        <dbReference type="PIRSR" id="PIRSR000239-1"/>
    </source>
</evidence>
<accession>A0AA35RV65</accession>
<dbReference type="InterPro" id="IPR050455">
    <property type="entry name" value="Tpx_Peroxidase_subfamily"/>
</dbReference>
<evidence type="ECO:0000259" key="4">
    <source>
        <dbReference type="PROSITE" id="PS51352"/>
    </source>
</evidence>
<evidence type="ECO:0000313" key="5">
    <source>
        <dbReference type="EMBL" id="CAI8018345.1"/>
    </source>
</evidence>
<dbReference type="PROSITE" id="PS51352">
    <property type="entry name" value="THIOREDOXIN_2"/>
    <property type="match status" value="1"/>
</dbReference>
<comment type="caution">
    <text evidence="5">The sequence shown here is derived from an EMBL/GenBank/DDBJ whole genome shotgun (WGS) entry which is preliminary data.</text>
</comment>
<proteinExistence type="predicted"/>
<dbReference type="SUPFAM" id="SSF52833">
    <property type="entry name" value="Thioredoxin-like"/>
    <property type="match status" value="1"/>
</dbReference>
<dbReference type="InterPro" id="IPR013766">
    <property type="entry name" value="Thioredoxin_domain"/>
</dbReference>
<keyword evidence="1" id="KW-0560">Oxidoreductase</keyword>
<feature type="domain" description="Thioredoxin" evidence="4">
    <location>
        <begin position="3"/>
        <end position="156"/>
    </location>
</feature>
<dbReference type="InterPro" id="IPR000866">
    <property type="entry name" value="AhpC/TSA"/>
</dbReference>
<dbReference type="Pfam" id="PF00578">
    <property type="entry name" value="AhpC-TSA"/>
    <property type="match status" value="1"/>
</dbReference>
<organism evidence="5 6">
    <name type="scientific">Geodia barretti</name>
    <name type="common">Barrett's horny sponge</name>
    <dbReference type="NCBI Taxonomy" id="519541"/>
    <lineage>
        <taxon>Eukaryota</taxon>
        <taxon>Metazoa</taxon>
        <taxon>Porifera</taxon>
        <taxon>Demospongiae</taxon>
        <taxon>Heteroscleromorpha</taxon>
        <taxon>Tetractinellida</taxon>
        <taxon>Astrophorina</taxon>
        <taxon>Geodiidae</taxon>
        <taxon>Geodia</taxon>
    </lineage>
</organism>
<dbReference type="InterPro" id="IPR024706">
    <property type="entry name" value="Peroxiredoxin_AhpC-typ"/>
</dbReference>
<dbReference type="PANTHER" id="PTHR43110:SF1">
    <property type="entry name" value="THIOL PEROXIDASE"/>
    <property type="match status" value="1"/>
</dbReference>
<dbReference type="PANTHER" id="PTHR43110">
    <property type="entry name" value="THIOL PEROXIDASE"/>
    <property type="match status" value="1"/>
</dbReference>
<dbReference type="Gene3D" id="3.40.30.10">
    <property type="entry name" value="Glutaredoxin"/>
    <property type="match status" value="1"/>
</dbReference>
<evidence type="ECO:0000313" key="6">
    <source>
        <dbReference type="Proteomes" id="UP001174909"/>
    </source>
</evidence>
<sequence>MAITVGQPAPDFTLHENPQTRHSLSDYRGKNVVLAFFPGAFTGVCTTEMCTLSDRIDQFESMNAVVLGITVDPPFSQGAWKAANNVNYTFLSDYNREVVNAYDVALPGLAGMEGYVAAKRAVTIVDGDGVVRYHWVADSPANEPDYEAVQAAVAAL</sequence>
<keyword evidence="2" id="KW-0676">Redox-active center</keyword>
<dbReference type="InterPro" id="IPR036249">
    <property type="entry name" value="Thioredoxin-like_sf"/>
</dbReference>
<reference evidence="5" key="1">
    <citation type="submission" date="2023-03" db="EMBL/GenBank/DDBJ databases">
        <authorList>
            <person name="Steffen K."/>
            <person name="Cardenas P."/>
        </authorList>
    </citation>
    <scope>NUCLEOTIDE SEQUENCE</scope>
</reference>
<gene>
    <name evidence="5" type="ORF">GBAR_LOCUS11123</name>
</gene>
<dbReference type="EMBL" id="CASHTH010001687">
    <property type="protein sequence ID" value="CAI8018345.1"/>
    <property type="molecule type" value="Genomic_DNA"/>
</dbReference>
<dbReference type="GO" id="GO:0016209">
    <property type="term" value="F:antioxidant activity"/>
    <property type="evidence" value="ECO:0007669"/>
    <property type="project" value="InterPro"/>
</dbReference>
<dbReference type="GO" id="GO:0016491">
    <property type="term" value="F:oxidoreductase activity"/>
    <property type="evidence" value="ECO:0007669"/>
    <property type="project" value="UniProtKB-KW"/>
</dbReference>
<keyword evidence="6" id="KW-1185">Reference proteome</keyword>
<dbReference type="AlphaFoldDB" id="A0AA35RV65"/>
<dbReference type="PIRSF" id="PIRSF000239">
    <property type="entry name" value="AHPC"/>
    <property type="match status" value="1"/>
</dbReference>
<evidence type="ECO:0000256" key="1">
    <source>
        <dbReference type="ARBA" id="ARBA00023002"/>
    </source>
</evidence>
<evidence type="ECO:0000256" key="2">
    <source>
        <dbReference type="ARBA" id="ARBA00023284"/>
    </source>
</evidence>